<keyword evidence="5" id="KW-0812">Transmembrane</keyword>
<evidence type="ECO:0000256" key="4">
    <source>
        <dbReference type="SAM" id="MobiDB-lite"/>
    </source>
</evidence>
<dbReference type="PANTHER" id="PTHR24637:SF385">
    <property type="entry name" value="CUTICLE COLLAGEN BLI-1-RELATED"/>
    <property type="match status" value="1"/>
</dbReference>
<dbReference type="STRING" id="2018661.A0A2A2JPZ8"/>
<dbReference type="InterPro" id="IPR002486">
    <property type="entry name" value="Col_cuticle_N"/>
</dbReference>
<feature type="compositionally biased region" description="Polar residues" evidence="4">
    <location>
        <begin position="187"/>
        <end position="199"/>
    </location>
</feature>
<dbReference type="GO" id="GO:0042302">
    <property type="term" value="F:structural constituent of cuticle"/>
    <property type="evidence" value="ECO:0007669"/>
    <property type="project" value="InterPro"/>
</dbReference>
<protein>
    <recommendedName>
        <fullName evidence="6">Nematode cuticle collagen N-terminal domain-containing protein</fullName>
    </recommendedName>
</protein>
<keyword evidence="5" id="KW-0472">Membrane</keyword>
<keyword evidence="3" id="KW-1015">Disulfide bond</keyword>
<accession>A0A2A2JPZ8</accession>
<feature type="transmembrane region" description="Helical" evidence="5">
    <location>
        <begin position="12"/>
        <end position="37"/>
    </location>
</feature>
<evidence type="ECO:0000259" key="6">
    <source>
        <dbReference type="SMART" id="SM01088"/>
    </source>
</evidence>
<feature type="region of interest" description="Disordered" evidence="4">
    <location>
        <begin position="175"/>
        <end position="229"/>
    </location>
</feature>
<evidence type="ECO:0000313" key="8">
    <source>
        <dbReference type="Proteomes" id="UP000218231"/>
    </source>
</evidence>
<proteinExistence type="predicted"/>
<feature type="compositionally biased region" description="Low complexity" evidence="4">
    <location>
        <begin position="218"/>
        <end position="229"/>
    </location>
</feature>
<feature type="compositionally biased region" description="Basic and acidic residues" evidence="4">
    <location>
        <begin position="175"/>
        <end position="184"/>
    </location>
</feature>
<dbReference type="Pfam" id="PF01484">
    <property type="entry name" value="Col_cuticle_N"/>
    <property type="match status" value="1"/>
</dbReference>
<feature type="domain" description="Nematode cuticle collagen N-terminal" evidence="6">
    <location>
        <begin position="13"/>
        <end position="65"/>
    </location>
</feature>
<keyword evidence="8" id="KW-1185">Reference proteome</keyword>
<evidence type="ECO:0000256" key="1">
    <source>
        <dbReference type="ARBA" id="ARBA00011518"/>
    </source>
</evidence>
<dbReference type="Proteomes" id="UP000218231">
    <property type="component" value="Unassembled WGS sequence"/>
</dbReference>
<organism evidence="7 8">
    <name type="scientific">Diploscapter pachys</name>
    <dbReference type="NCBI Taxonomy" id="2018661"/>
    <lineage>
        <taxon>Eukaryota</taxon>
        <taxon>Metazoa</taxon>
        <taxon>Ecdysozoa</taxon>
        <taxon>Nematoda</taxon>
        <taxon>Chromadorea</taxon>
        <taxon>Rhabditida</taxon>
        <taxon>Rhabditina</taxon>
        <taxon>Rhabditomorpha</taxon>
        <taxon>Rhabditoidea</taxon>
        <taxon>Rhabditidae</taxon>
        <taxon>Diploscapter</taxon>
    </lineage>
</organism>
<dbReference type="SMART" id="SM01088">
    <property type="entry name" value="Col_cuticle_N"/>
    <property type="match status" value="1"/>
</dbReference>
<keyword evidence="2" id="KW-0677">Repeat</keyword>
<gene>
    <name evidence="7" type="ORF">WR25_03228</name>
</gene>
<comment type="caution">
    <text evidence="7">The sequence shown here is derived from an EMBL/GenBank/DDBJ whole genome shotgun (WGS) entry which is preliminary data.</text>
</comment>
<reference evidence="7 8" key="1">
    <citation type="journal article" date="2017" name="Curr. Biol.">
        <title>Genome architecture and evolution of a unichromosomal asexual nematode.</title>
        <authorList>
            <person name="Fradin H."/>
            <person name="Zegar C."/>
            <person name="Gutwein M."/>
            <person name="Lucas J."/>
            <person name="Kovtun M."/>
            <person name="Corcoran D."/>
            <person name="Baugh L.R."/>
            <person name="Kiontke K."/>
            <person name="Gunsalus K."/>
            <person name="Fitch D.H."/>
            <person name="Piano F."/>
        </authorList>
    </citation>
    <scope>NUCLEOTIDE SEQUENCE [LARGE SCALE GENOMIC DNA]</scope>
    <source>
        <strain evidence="7">PF1309</strain>
    </source>
</reference>
<evidence type="ECO:0000313" key="7">
    <source>
        <dbReference type="EMBL" id="PAV63814.1"/>
    </source>
</evidence>
<evidence type="ECO:0000256" key="3">
    <source>
        <dbReference type="ARBA" id="ARBA00023157"/>
    </source>
</evidence>
<evidence type="ECO:0000256" key="5">
    <source>
        <dbReference type="SAM" id="Phobius"/>
    </source>
</evidence>
<dbReference type="AlphaFoldDB" id="A0A2A2JPZ8"/>
<keyword evidence="5" id="KW-1133">Transmembrane helix</keyword>
<comment type="subunit">
    <text evidence="1">Collagen polypeptide chains are complexed within the cuticle by disulfide bonds and other types of covalent cross-links.</text>
</comment>
<sequence>MDEKLLARGSLRGVAFAAVAFSTVAVTACLITFPLVFHYVQTLQATVQGEVEYCKSRSRDMWREMLEVSPEEYDRPDGLDVLIRATRQAEAQCCTCQQGPPGADGARTENRVKDQESQDPLARMVPQDCQEKAGRMVHLDLRQVDMMENSIFRPNLNNLDLNLRDLKAWEDHQVKQDNRDREDQLVNPENFSPEPSLSPDQPDLPEEADPLNPGPPGQDGDNGNPGPTV</sequence>
<dbReference type="PROSITE" id="PS51257">
    <property type="entry name" value="PROKAR_LIPOPROTEIN"/>
    <property type="match status" value="1"/>
</dbReference>
<name>A0A2A2JPZ8_9BILA</name>
<dbReference type="PANTHER" id="PTHR24637">
    <property type="entry name" value="COLLAGEN"/>
    <property type="match status" value="1"/>
</dbReference>
<dbReference type="OrthoDB" id="5872565at2759"/>
<dbReference type="EMBL" id="LIAE01010291">
    <property type="protein sequence ID" value="PAV63814.1"/>
    <property type="molecule type" value="Genomic_DNA"/>
</dbReference>
<evidence type="ECO:0000256" key="2">
    <source>
        <dbReference type="ARBA" id="ARBA00022737"/>
    </source>
</evidence>